<evidence type="ECO:0000256" key="7">
    <source>
        <dbReference type="ARBA" id="ARBA00034125"/>
    </source>
</evidence>
<evidence type="ECO:0000256" key="6">
    <source>
        <dbReference type="ARBA" id="ARBA00023136"/>
    </source>
</evidence>
<keyword evidence="11" id="KW-1185">Reference proteome</keyword>
<feature type="transmembrane region" description="Helical" evidence="8">
    <location>
        <begin position="77"/>
        <end position="97"/>
    </location>
</feature>
<dbReference type="RefSeq" id="WP_025435820.1">
    <property type="nucleotide sequence ID" value="NZ_CP007452.1"/>
</dbReference>
<dbReference type="GO" id="GO:0015744">
    <property type="term" value="P:succinate transport"/>
    <property type="evidence" value="ECO:0007669"/>
    <property type="project" value="TreeGrafter"/>
</dbReference>
<feature type="transmembrane region" description="Helical" evidence="8">
    <location>
        <begin position="6"/>
        <end position="22"/>
    </location>
</feature>
<dbReference type="AlphaFoldDB" id="W8U7I2"/>
<protein>
    <submittedName>
        <fullName evidence="10">Membrane spanning protein</fullName>
    </submittedName>
</protein>
<dbReference type="eggNOG" id="COG3610">
    <property type="taxonomic scope" value="Bacteria"/>
</dbReference>
<keyword evidence="3" id="KW-0997">Cell inner membrane</keyword>
<proteinExistence type="inferred from homology"/>
<dbReference type="PANTHER" id="PTHR34390">
    <property type="entry name" value="UPF0442 PROTEIN YJJB-RELATED"/>
    <property type="match status" value="1"/>
</dbReference>
<feature type="transmembrane region" description="Helical" evidence="8">
    <location>
        <begin position="50"/>
        <end position="70"/>
    </location>
</feature>
<dbReference type="HOGENOM" id="CLU_117642_0_0_9"/>
<dbReference type="Proteomes" id="UP000019591">
    <property type="component" value="Chromosome"/>
</dbReference>
<dbReference type="InterPro" id="IPR050539">
    <property type="entry name" value="ThrE_Dicarb/AminoAcid_Exp"/>
</dbReference>
<dbReference type="OrthoDB" id="9810047at2"/>
<dbReference type="GO" id="GO:0005886">
    <property type="term" value="C:plasma membrane"/>
    <property type="evidence" value="ECO:0007669"/>
    <property type="project" value="UniProtKB-SubCell"/>
</dbReference>
<comment type="subcellular location">
    <subcellularLocation>
        <location evidence="1">Cell membrane</location>
        <topology evidence="1">Multi-pass membrane protein</topology>
    </subcellularLocation>
</comment>
<organism evidence="10 11">
    <name type="scientific">Peptoclostridium acidaminophilum DSM 3953</name>
    <dbReference type="NCBI Taxonomy" id="1286171"/>
    <lineage>
        <taxon>Bacteria</taxon>
        <taxon>Bacillati</taxon>
        <taxon>Bacillota</taxon>
        <taxon>Clostridia</taxon>
        <taxon>Peptostreptococcales</taxon>
        <taxon>Peptoclostridiaceae</taxon>
        <taxon>Peptoclostridium</taxon>
    </lineage>
</organism>
<reference evidence="10 11" key="1">
    <citation type="journal article" date="2014" name="Genome Announc.">
        <title>Complete Genome Sequence of Amino Acid-Utilizing Eubacterium acidaminophilum al-2 (DSM 3953).</title>
        <authorList>
            <person name="Poehlein A."/>
            <person name="Andreesen J.R."/>
            <person name="Daniel R."/>
        </authorList>
    </citation>
    <scope>NUCLEOTIDE SEQUENCE [LARGE SCALE GENOMIC DNA]</scope>
    <source>
        <strain evidence="10 11">DSM 3953</strain>
    </source>
</reference>
<dbReference type="KEGG" id="eac:EAL2_c15460"/>
<sequence>MIFKQFLFSFISTVGFSVFFNAPRSSVPYAGFTGGFGWIAYYILKSAGYIAPLASLAGAIVVGTLGELFARIDKKPVTAFVVPGIIPLVPGYGLYLTMIGLLNNDYTSAIQIGNETILTGGAIAMGIIIVSSMAKIFKSQKIVALNSIKK</sequence>
<dbReference type="PANTHER" id="PTHR34390:SF1">
    <property type="entry name" value="SUCCINATE TRANSPORTER SUBUNIT YJJB-RELATED"/>
    <property type="match status" value="1"/>
</dbReference>
<evidence type="ECO:0000256" key="3">
    <source>
        <dbReference type="ARBA" id="ARBA00022519"/>
    </source>
</evidence>
<evidence type="ECO:0000256" key="8">
    <source>
        <dbReference type="SAM" id="Phobius"/>
    </source>
</evidence>
<dbReference type="InterPro" id="IPR024528">
    <property type="entry name" value="ThrE_2"/>
</dbReference>
<dbReference type="PATRIC" id="fig|1286171.3.peg.1496"/>
<evidence type="ECO:0000313" key="11">
    <source>
        <dbReference type="Proteomes" id="UP000019591"/>
    </source>
</evidence>
<evidence type="ECO:0000256" key="4">
    <source>
        <dbReference type="ARBA" id="ARBA00022692"/>
    </source>
</evidence>
<dbReference type="Pfam" id="PF12821">
    <property type="entry name" value="ThrE_2"/>
    <property type="match status" value="1"/>
</dbReference>
<feature type="domain" description="Threonine/Serine exporter ThrE" evidence="9">
    <location>
        <begin position="5"/>
        <end position="132"/>
    </location>
</feature>
<keyword evidence="6 8" id="KW-0472">Membrane</keyword>
<feature type="transmembrane region" description="Helical" evidence="8">
    <location>
        <begin position="117"/>
        <end position="137"/>
    </location>
</feature>
<evidence type="ECO:0000256" key="1">
    <source>
        <dbReference type="ARBA" id="ARBA00004651"/>
    </source>
</evidence>
<evidence type="ECO:0000256" key="2">
    <source>
        <dbReference type="ARBA" id="ARBA00022475"/>
    </source>
</evidence>
<comment type="similarity">
    <text evidence="7">Belongs to the ThrE exporter (TC 2.A.79) family.</text>
</comment>
<feature type="transmembrane region" description="Helical" evidence="8">
    <location>
        <begin position="27"/>
        <end position="44"/>
    </location>
</feature>
<evidence type="ECO:0000256" key="5">
    <source>
        <dbReference type="ARBA" id="ARBA00022989"/>
    </source>
</evidence>
<accession>W8U7I2</accession>
<keyword evidence="4 8" id="KW-0812">Transmembrane</keyword>
<keyword evidence="2" id="KW-1003">Cell membrane</keyword>
<dbReference type="EMBL" id="CP007452">
    <property type="protein sequence ID" value="AHM56841.1"/>
    <property type="molecule type" value="Genomic_DNA"/>
</dbReference>
<gene>
    <name evidence="10" type="ORF">EAL2_c15460</name>
</gene>
<name>W8U7I2_PEPAC</name>
<evidence type="ECO:0000259" key="9">
    <source>
        <dbReference type="Pfam" id="PF12821"/>
    </source>
</evidence>
<evidence type="ECO:0000313" key="10">
    <source>
        <dbReference type="EMBL" id="AHM56841.1"/>
    </source>
</evidence>
<keyword evidence="5 8" id="KW-1133">Transmembrane helix</keyword>